<name>A0AAE0NG49_9PEZI</name>
<proteinExistence type="predicted"/>
<dbReference type="EMBL" id="JAULSW010000005">
    <property type="protein sequence ID" value="KAK3380926.1"/>
    <property type="molecule type" value="Genomic_DNA"/>
</dbReference>
<protein>
    <submittedName>
        <fullName evidence="2">Uncharacterized protein</fullName>
    </submittedName>
</protein>
<evidence type="ECO:0000313" key="3">
    <source>
        <dbReference type="Proteomes" id="UP001285441"/>
    </source>
</evidence>
<gene>
    <name evidence="2" type="ORF">B0H63DRAFT_194540</name>
</gene>
<reference evidence="2" key="1">
    <citation type="journal article" date="2023" name="Mol. Phylogenet. Evol.">
        <title>Genome-scale phylogeny and comparative genomics of the fungal order Sordariales.</title>
        <authorList>
            <person name="Hensen N."/>
            <person name="Bonometti L."/>
            <person name="Westerberg I."/>
            <person name="Brannstrom I.O."/>
            <person name="Guillou S."/>
            <person name="Cros-Aarteil S."/>
            <person name="Calhoun S."/>
            <person name="Haridas S."/>
            <person name="Kuo A."/>
            <person name="Mondo S."/>
            <person name="Pangilinan J."/>
            <person name="Riley R."/>
            <person name="LaButti K."/>
            <person name="Andreopoulos B."/>
            <person name="Lipzen A."/>
            <person name="Chen C."/>
            <person name="Yan M."/>
            <person name="Daum C."/>
            <person name="Ng V."/>
            <person name="Clum A."/>
            <person name="Steindorff A."/>
            <person name="Ohm R.A."/>
            <person name="Martin F."/>
            <person name="Silar P."/>
            <person name="Natvig D.O."/>
            <person name="Lalanne C."/>
            <person name="Gautier V."/>
            <person name="Ament-Velasquez S.L."/>
            <person name="Kruys A."/>
            <person name="Hutchinson M.I."/>
            <person name="Powell A.J."/>
            <person name="Barry K."/>
            <person name="Miller A.N."/>
            <person name="Grigoriev I.V."/>
            <person name="Debuchy R."/>
            <person name="Gladieux P."/>
            <person name="Hiltunen Thoren M."/>
            <person name="Johannesson H."/>
        </authorList>
    </citation>
    <scope>NUCLEOTIDE SEQUENCE</scope>
    <source>
        <strain evidence="2">CBS 232.78</strain>
    </source>
</reference>
<organism evidence="2 3">
    <name type="scientific">Podospora didyma</name>
    <dbReference type="NCBI Taxonomy" id="330526"/>
    <lineage>
        <taxon>Eukaryota</taxon>
        <taxon>Fungi</taxon>
        <taxon>Dikarya</taxon>
        <taxon>Ascomycota</taxon>
        <taxon>Pezizomycotina</taxon>
        <taxon>Sordariomycetes</taxon>
        <taxon>Sordariomycetidae</taxon>
        <taxon>Sordariales</taxon>
        <taxon>Podosporaceae</taxon>
        <taxon>Podospora</taxon>
    </lineage>
</organism>
<evidence type="ECO:0000313" key="2">
    <source>
        <dbReference type="EMBL" id="KAK3380926.1"/>
    </source>
</evidence>
<comment type="caution">
    <text evidence="2">The sequence shown here is derived from an EMBL/GenBank/DDBJ whole genome shotgun (WGS) entry which is preliminary data.</text>
</comment>
<accession>A0AAE0NG49</accession>
<reference evidence="2" key="2">
    <citation type="submission" date="2023-06" db="EMBL/GenBank/DDBJ databases">
        <authorList>
            <consortium name="Lawrence Berkeley National Laboratory"/>
            <person name="Haridas S."/>
            <person name="Hensen N."/>
            <person name="Bonometti L."/>
            <person name="Westerberg I."/>
            <person name="Brannstrom I.O."/>
            <person name="Guillou S."/>
            <person name="Cros-Aarteil S."/>
            <person name="Calhoun S."/>
            <person name="Kuo A."/>
            <person name="Mondo S."/>
            <person name="Pangilinan J."/>
            <person name="Riley R."/>
            <person name="LaButti K."/>
            <person name="Andreopoulos B."/>
            <person name="Lipzen A."/>
            <person name="Chen C."/>
            <person name="Yanf M."/>
            <person name="Daum C."/>
            <person name="Ng V."/>
            <person name="Clum A."/>
            <person name="Steindorff A."/>
            <person name="Ohm R."/>
            <person name="Martin F."/>
            <person name="Silar P."/>
            <person name="Natvig D."/>
            <person name="Lalanne C."/>
            <person name="Gautier V."/>
            <person name="Ament-velasquez S.L."/>
            <person name="Kruys A."/>
            <person name="Hutchinson M.I."/>
            <person name="Powell A.J."/>
            <person name="Barry K."/>
            <person name="Miller A.N."/>
            <person name="Grigoriev I.V."/>
            <person name="Debuchy R."/>
            <person name="Gladieux P."/>
            <person name="Thoren M.H."/>
            <person name="Johannesson H."/>
        </authorList>
    </citation>
    <scope>NUCLEOTIDE SEQUENCE</scope>
    <source>
        <strain evidence="2">CBS 232.78</strain>
    </source>
</reference>
<feature type="region of interest" description="Disordered" evidence="1">
    <location>
        <begin position="38"/>
        <end position="73"/>
    </location>
</feature>
<evidence type="ECO:0000256" key="1">
    <source>
        <dbReference type="SAM" id="MobiDB-lite"/>
    </source>
</evidence>
<sequence>MFQASRQQTGWPFLVLGSMIGQPFMCWEVVVGLPCRGGKGPADATHHSETLHRSSGATFPLATQTGPAAGDSR</sequence>
<dbReference type="Proteomes" id="UP001285441">
    <property type="component" value="Unassembled WGS sequence"/>
</dbReference>
<keyword evidence="3" id="KW-1185">Reference proteome</keyword>
<feature type="compositionally biased region" description="Polar residues" evidence="1">
    <location>
        <begin position="53"/>
        <end position="66"/>
    </location>
</feature>
<dbReference type="AlphaFoldDB" id="A0AAE0NG49"/>